<dbReference type="PANTHER" id="PTHR30524">
    <property type="entry name" value="MANNITOL-1-PHOSPHATE 5-DEHYDROGENASE"/>
    <property type="match status" value="1"/>
</dbReference>
<dbReference type="InterPro" id="IPR008927">
    <property type="entry name" value="6-PGluconate_DH-like_C_sf"/>
</dbReference>
<dbReference type="Pfam" id="PF08125">
    <property type="entry name" value="Mannitol_dh_C"/>
    <property type="match status" value="1"/>
</dbReference>
<evidence type="ECO:0000259" key="4">
    <source>
        <dbReference type="Pfam" id="PF01232"/>
    </source>
</evidence>
<dbReference type="InterPro" id="IPR013131">
    <property type="entry name" value="Mannitol_DH_N"/>
</dbReference>
<dbReference type="InterPro" id="IPR036291">
    <property type="entry name" value="NAD(P)-bd_dom_sf"/>
</dbReference>
<dbReference type="Gene3D" id="3.40.50.720">
    <property type="entry name" value="NAD(P)-binding Rossmann-like Domain"/>
    <property type="match status" value="1"/>
</dbReference>
<dbReference type="Pfam" id="PF01232">
    <property type="entry name" value="Mannitol_dh"/>
    <property type="match status" value="1"/>
</dbReference>
<feature type="domain" description="Mannitol dehydrogenase N-terminal" evidence="4">
    <location>
        <begin position="1"/>
        <end position="202"/>
    </location>
</feature>
<dbReference type="RefSeq" id="WP_055259857.1">
    <property type="nucleotide sequence ID" value="NZ_CP143954.1"/>
</dbReference>
<protein>
    <submittedName>
        <fullName evidence="6">Mannitol-1-phosphate 5-dehydrogenase</fullName>
        <ecNumber evidence="6">1.1.1.17</ecNumber>
    </submittedName>
</protein>
<dbReference type="SUPFAM" id="SSF51735">
    <property type="entry name" value="NAD(P)-binding Rossmann-fold domains"/>
    <property type="match status" value="1"/>
</dbReference>
<gene>
    <name evidence="6" type="primary">mtlD_3</name>
    <name evidence="6" type="ORF">ERS852425_03182</name>
</gene>
<sequence length="398" mass="45193">MKAVMYGAGSIGRGFIGALFSEIGYEVVFIDVNDDVIHLINKEKTYPQIIMNEEQPVHWIKNIRAVDGKDPEAVSNEIADADIMATALGAAVLEKVAPVIAQGLLKRWEKESSNTLDILICENLMDADVLLRDYLLKALPEDKHALFEKNVGLVETSIGRMVPPADPDLIPEDEHPLAVRVEPYDFLPVDKAAFKGMIPEYKKIIPYEPFHYYLERKLYVHNMAHVTTAFLGQYLNKTYIHEAAHDIYIQSIVRGCMTESCMMLSEKYQVPFSKLNAHMNDLLHRFKNSYLKDTVTRVARDPMRKLQPSDRLIGAARSCESLHITPVYLSFAIALALSFMEGEDALNLMETVCKIKKEEPIAKHIIYFYNKIKNKNISLDQLYTIIDNLQSDIQGETI</sequence>
<keyword evidence="1 6" id="KW-0560">Oxidoreductase</keyword>
<accession>A0A173UWN5</accession>
<evidence type="ECO:0000256" key="3">
    <source>
        <dbReference type="ARBA" id="ARBA00048615"/>
    </source>
</evidence>
<dbReference type="GO" id="GO:0008926">
    <property type="term" value="F:mannitol-1-phosphate 5-dehydrogenase activity"/>
    <property type="evidence" value="ECO:0007669"/>
    <property type="project" value="UniProtKB-EC"/>
</dbReference>
<evidence type="ECO:0000313" key="6">
    <source>
        <dbReference type="EMBL" id="CUN18455.1"/>
    </source>
</evidence>
<proteinExistence type="predicted"/>
<dbReference type="GO" id="GO:0019592">
    <property type="term" value="P:mannitol catabolic process"/>
    <property type="evidence" value="ECO:0007669"/>
    <property type="project" value="TreeGrafter"/>
</dbReference>
<name>A0A173UWN5_ANAHA</name>
<dbReference type="InterPro" id="IPR013328">
    <property type="entry name" value="6PGD_dom2"/>
</dbReference>
<dbReference type="SUPFAM" id="SSF48179">
    <property type="entry name" value="6-phosphogluconate dehydrogenase C-terminal domain-like"/>
    <property type="match status" value="1"/>
</dbReference>
<keyword evidence="2" id="KW-0520">NAD</keyword>
<dbReference type="Gene3D" id="1.10.1040.10">
    <property type="entry name" value="N-(1-d-carboxylethyl)-l-norvaline Dehydrogenase, domain 2"/>
    <property type="match status" value="1"/>
</dbReference>
<dbReference type="Proteomes" id="UP000095598">
    <property type="component" value="Unassembled WGS sequence"/>
</dbReference>
<evidence type="ECO:0000313" key="7">
    <source>
        <dbReference type="Proteomes" id="UP000095598"/>
    </source>
</evidence>
<dbReference type="AlphaFoldDB" id="A0A173UWN5"/>
<dbReference type="InterPro" id="IPR013118">
    <property type="entry name" value="Mannitol_DH_C"/>
</dbReference>
<dbReference type="EC" id="1.1.1.17" evidence="6"/>
<dbReference type="PANTHER" id="PTHR30524:SF0">
    <property type="entry name" value="ALTRONATE OXIDOREDUCTASE-RELATED"/>
    <property type="match status" value="1"/>
</dbReference>
<feature type="domain" description="Mannitol dehydrogenase C-terminal" evidence="5">
    <location>
        <begin position="212"/>
        <end position="345"/>
    </location>
</feature>
<reference evidence="6 7" key="1">
    <citation type="submission" date="2015-09" db="EMBL/GenBank/DDBJ databases">
        <authorList>
            <consortium name="Pathogen Informatics"/>
        </authorList>
    </citation>
    <scope>NUCLEOTIDE SEQUENCE [LARGE SCALE GENOMIC DNA]</scope>
    <source>
        <strain evidence="6 7">2789STDY5608868</strain>
    </source>
</reference>
<dbReference type="EMBL" id="CYXT01000036">
    <property type="protein sequence ID" value="CUN18455.1"/>
    <property type="molecule type" value="Genomic_DNA"/>
</dbReference>
<evidence type="ECO:0000256" key="1">
    <source>
        <dbReference type="ARBA" id="ARBA00023002"/>
    </source>
</evidence>
<evidence type="ECO:0000256" key="2">
    <source>
        <dbReference type="ARBA" id="ARBA00023027"/>
    </source>
</evidence>
<organism evidence="6 7">
    <name type="scientific">Anaerostipes hadrus</name>
    <dbReference type="NCBI Taxonomy" id="649756"/>
    <lineage>
        <taxon>Bacteria</taxon>
        <taxon>Bacillati</taxon>
        <taxon>Bacillota</taxon>
        <taxon>Clostridia</taxon>
        <taxon>Lachnospirales</taxon>
        <taxon>Lachnospiraceae</taxon>
        <taxon>Anaerostipes</taxon>
    </lineage>
</organism>
<dbReference type="GO" id="GO:0005829">
    <property type="term" value="C:cytosol"/>
    <property type="evidence" value="ECO:0007669"/>
    <property type="project" value="TreeGrafter"/>
</dbReference>
<comment type="catalytic activity">
    <reaction evidence="3">
        <text>D-mannitol 1-phosphate + NAD(+) = beta-D-fructose 6-phosphate + NADH + H(+)</text>
        <dbReference type="Rhea" id="RHEA:19661"/>
        <dbReference type="ChEBI" id="CHEBI:15378"/>
        <dbReference type="ChEBI" id="CHEBI:57540"/>
        <dbReference type="ChEBI" id="CHEBI:57634"/>
        <dbReference type="ChEBI" id="CHEBI:57945"/>
        <dbReference type="ChEBI" id="CHEBI:61381"/>
        <dbReference type="EC" id="1.1.1.17"/>
    </reaction>
</comment>
<evidence type="ECO:0000259" key="5">
    <source>
        <dbReference type="Pfam" id="PF08125"/>
    </source>
</evidence>